<dbReference type="PANTHER" id="PTHR11559">
    <property type="entry name" value="CARBOXYLESTERASE"/>
    <property type="match status" value="1"/>
</dbReference>
<evidence type="ECO:0000313" key="6">
    <source>
        <dbReference type="Proteomes" id="UP001482620"/>
    </source>
</evidence>
<protein>
    <recommendedName>
        <fullName evidence="3">Carboxylic ester hydrolase</fullName>
        <ecNumber evidence="3">3.1.1.-</ecNumber>
    </recommendedName>
</protein>
<comment type="similarity">
    <text evidence="1 3">Belongs to the type-B carboxylesterase/lipase family.</text>
</comment>
<dbReference type="Gene3D" id="3.40.50.1820">
    <property type="entry name" value="alpha/beta hydrolase"/>
    <property type="match status" value="1"/>
</dbReference>
<organism evidence="5 6">
    <name type="scientific">Ilyodon furcidens</name>
    <name type="common">goldbreast splitfin</name>
    <dbReference type="NCBI Taxonomy" id="33524"/>
    <lineage>
        <taxon>Eukaryota</taxon>
        <taxon>Metazoa</taxon>
        <taxon>Chordata</taxon>
        <taxon>Craniata</taxon>
        <taxon>Vertebrata</taxon>
        <taxon>Euteleostomi</taxon>
        <taxon>Actinopterygii</taxon>
        <taxon>Neopterygii</taxon>
        <taxon>Teleostei</taxon>
        <taxon>Neoteleostei</taxon>
        <taxon>Acanthomorphata</taxon>
        <taxon>Ovalentaria</taxon>
        <taxon>Atherinomorphae</taxon>
        <taxon>Cyprinodontiformes</taxon>
        <taxon>Goodeidae</taxon>
        <taxon>Ilyodon</taxon>
    </lineage>
</organism>
<accession>A0ABV0TF28</accession>
<dbReference type="Proteomes" id="UP001482620">
    <property type="component" value="Unassembled WGS sequence"/>
</dbReference>
<feature type="domain" description="Carboxylesterase type B" evidence="4">
    <location>
        <begin position="31"/>
        <end position="316"/>
    </location>
</feature>
<keyword evidence="2 3" id="KW-0378">Hydrolase</keyword>
<evidence type="ECO:0000256" key="3">
    <source>
        <dbReference type="RuleBase" id="RU361235"/>
    </source>
</evidence>
<dbReference type="Pfam" id="PF00135">
    <property type="entry name" value="COesterase"/>
    <property type="match status" value="1"/>
</dbReference>
<gene>
    <name evidence="5" type="ORF">ILYODFUR_001125</name>
</gene>
<dbReference type="EC" id="3.1.1.-" evidence="3"/>
<evidence type="ECO:0000313" key="5">
    <source>
        <dbReference type="EMBL" id="MEQ2231499.1"/>
    </source>
</evidence>
<keyword evidence="6" id="KW-1185">Reference proteome</keyword>
<evidence type="ECO:0000256" key="2">
    <source>
        <dbReference type="ARBA" id="ARBA00022801"/>
    </source>
</evidence>
<dbReference type="InterPro" id="IPR029058">
    <property type="entry name" value="AB_hydrolase_fold"/>
</dbReference>
<dbReference type="InterPro" id="IPR019826">
    <property type="entry name" value="Carboxylesterase_B_AS"/>
</dbReference>
<evidence type="ECO:0000256" key="1">
    <source>
        <dbReference type="ARBA" id="ARBA00005964"/>
    </source>
</evidence>
<dbReference type="SUPFAM" id="SSF53474">
    <property type="entry name" value="alpha/beta-Hydrolases"/>
    <property type="match status" value="1"/>
</dbReference>
<dbReference type="PROSITE" id="PS00122">
    <property type="entry name" value="CARBOXYLESTERASE_B_1"/>
    <property type="match status" value="1"/>
</dbReference>
<comment type="caution">
    <text evidence="5">The sequence shown here is derived from an EMBL/GenBank/DDBJ whole genome shotgun (WGS) entry which is preliminary data.</text>
</comment>
<evidence type="ECO:0000259" key="4">
    <source>
        <dbReference type="Pfam" id="PF00135"/>
    </source>
</evidence>
<dbReference type="InterPro" id="IPR002018">
    <property type="entry name" value="CarbesteraseB"/>
</dbReference>
<sequence>MKSNISSCGGGVRYFLDCSWRNRVLLQIYKVMVWIHSGGFIVGSASTYDGSALAAYQEEVVVLSQYQLGVLGFLSTGDEHLSGNFGLLDQIQALRWVKEHIHNFGGNTYLVTIFGESAGSITVSLLLLSPLSDGLFHRAIAESATAAVDVLMNDPVLVMQPVGNTSGCSHKSTEKIAKCMRNLDSDTLLALGNESFLRYPVHIDGHLLTKPVPELLQKHELLTVPFMTGVNNHEGGFIVGDHFGPPNWTEGMDREQVANMVSMFYPFAQDAAIRDLTVMKYVESGEHRMRNRDGFSEFIGDFVFTIPAIKVANAYREK</sequence>
<reference evidence="5 6" key="1">
    <citation type="submission" date="2021-06" db="EMBL/GenBank/DDBJ databases">
        <authorList>
            <person name="Palmer J.M."/>
        </authorList>
    </citation>
    <scope>NUCLEOTIDE SEQUENCE [LARGE SCALE GENOMIC DNA]</scope>
    <source>
        <strain evidence="6">if_2019</strain>
        <tissue evidence="5">Muscle</tissue>
    </source>
</reference>
<name>A0ABV0TF28_9TELE</name>
<dbReference type="EMBL" id="JAHRIQ010034803">
    <property type="protein sequence ID" value="MEQ2231499.1"/>
    <property type="molecule type" value="Genomic_DNA"/>
</dbReference>
<dbReference type="InterPro" id="IPR050309">
    <property type="entry name" value="Type-B_Carboxylest/Lipase"/>
</dbReference>
<proteinExistence type="inferred from homology"/>